<feature type="signal peptide" evidence="1">
    <location>
        <begin position="1"/>
        <end position="19"/>
    </location>
</feature>
<proteinExistence type="predicted"/>
<keyword evidence="1" id="KW-0732">Signal</keyword>
<dbReference type="Proteomes" id="UP000269157">
    <property type="component" value="Unassembled WGS sequence"/>
</dbReference>
<feature type="chain" id="PRO_5019858740" evidence="1">
    <location>
        <begin position="20"/>
        <end position="190"/>
    </location>
</feature>
<evidence type="ECO:0000313" key="3">
    <source>
        <dbReference type="EMBL" id="RLJ51731.1"/>
    </source>
</evidence>
<feature type="domain" description="YARHG" evidence="2">
    <location>
        <begin position="3"/>
        <end position="79"/>
    </location>
</feature>
<protein>
    <submittedName>
        <fullName evidence="3">YARHG domain-containing protein</fullName>
    </submittedName>
</protein>
<dbReference type="InterPro" id="IPR027920">
    <property type="entry name" value="DUF4453"/>
</dbReference>
<dbReference type="AlphaFoldDB" id="A0A497W5N6"/>
<dbReference type="OrthoDB" id="7666530at2"/>
<keyword evidence="4" id="KW-1185">Reference proteome</keyword>
<evidence type="ECO:0000259" key="2">
    <source>
        <dbReference type="SMART" id="SM01324"/>
    </source>
</evidence>
<gene>
    <name evidence="3" type="ORF">BCF46_1947</name>
</gene>
<evidence type="ECO:0000256" key="1">
    <source>
        <dbReference type="SAM" id="SignalP"/>
    </source>
</evidence>
<dbReference type="Pfam" id="PF14627">
    <property type="entry name" value="DUF4453"/>
    <property type="match status" value="1"/>
</dbReference>
<sequence>MIRGFLLLLALLPPWPAFADEPCPDLWWSRNHLFNQAGYCFSSVLGQAVFDNSDCTAKAVPSLPAGAAKTISAIREEEARAECKINTNSTYLELDRMDLRRKLVDVAVNDGLESGCLNYRGANIVVFAGASTNTAQIGLILAGDNIGLAHYSMFEGWQFVSYKSAGAGSQSPLLGWVNYDFWAQCEAVAG</sequence>
<organism evidence="3 4">
    <name type="scientific">Litoreibacter meonggei</name>
    <dbReference type="NCBI Taxonomy" id="1049199"/>
    <lineage>
        <taxon>Bacteria</taxon>
        <taxon>Pseudomonadati</taxon>
        <taxon>Pseudomonadota</taxon>
        <taxon>Alphaproteobacteria</taxon>
        <taxon>Rhodobacterales</taxon>
        <taxon>Roseobacteraceae</taxon>
        <taxon>Litoreibacter</taxon>
    </lineage>
</organism>
<dbReference type="RefSeq" id="WP_121023664.1">
    <property type="nucleotide sequence ID" value="NZ_RCCE01000003.1"/>
</dbReference>
<reference evidence="3 4" key="1">
    <citation type="submission" date="2018-10" db="EMBL/GenBank/DDBJ databases">
        <title>Genomic Encyclopedia of Archaeal and Bacterial Type Strains, Phase II (KMG-II): from individual species to whole genera.</title>
        <authorList>
            <person name="Goeker M."/>
        </authorList>
    </citation>
    <scope>NUCLEOTIDE SEQUENCE [LARGE SCALE GENOMIC DNA]</scope>
    <source>
        <strain evidence="3 4">DSM 29466</strain>
    </source>
</reference>
<dbReference type="EMBL" id="RCCE01000003">
    <property type="protein sequence ID" value="RLJ51731.1"/>
    <property type="molecule type" value="Genomic_DNA"/>
</dbReference>
<dbReference type="InterPro" id="IPR025582">
    <property type="entry name" value="YARHG_dom"/>
</dbReference>
<name>A0A497W5N6_9RHOB</name>
<comment type="caution">
    <text evidence="3">The sequence shown here is derived from an EMBL/GenBank/DDBJ whole genome shotgun (WGS) entry which is preliminary data.</text>
</comment>
<dbReference type="Pfam" id="PF13308">
    <property type="entry name" value="YARHG"/>
    <property type="match status" value="1"/>
</dbReference>
<dbReference type="SMART" id="SM01324">
    <property type="entry name" value="YARHG"/>
    <property type="match status" value="1"/>
</dbReference>
<accession>A0A497W5N6</accession>
<evidence type="ECO:0000313" key="4">
    <source>
        <dbReference type="Proteomes" id="UP000269157"/>
    </source>
</evidence>